<name>L8E898_HUMAN</name>
<dbReference type="ChiTaRS" id="MUC12">
    <property type="organism name" value="human"/>
</dbReference>
<protein>
    <submittedName>
        <fullName evidence="1">Alternative protein MUC12</fullName>
    </submittedName>
</protein>
<evidence type="ECO:0000313" key="1">
    <source>
        <dbReference type="EMBL" id="CCQ42956.1"/>
    </source>
</evidence>
<organism evidence="1">
    <name type="scientific">Homo sapiens</name>
    <name type="common">Human</name>
    <dbReference type="NCBI Taxonomy" id="9606"/>
    <lineage>
        <taxon>Eukaryota</taxon>
        <taxon>Metazoa</taxon>
        <taxon>Chordata</taxon>
        <taxon>Craniata</taxon>
        <taxon>Vertebrata</taxon>
        <taxon>Euteleostomi</taxon>
        <taxon>Mammalia</taxon>
        <taxon>Eutheria</taxon>
        <taxon>Euarchontoglires</taxon>
        <taxon>Primates</taxon>
        <taxon>Haplorrhini</taxon>
        <taxon>Catarrhini</taxon>
        <taxon>Hominidae</taxon>
        <taxon>Homo</taxon>
    </lineage>
</organism>
<reference evidence="1" key="1">
    <citation type="journal article" date="2013" name="PLoS ONE">
        <title>Direct detection of alternative open reading frames translation products in human significantly expands the proteome.</title>
        <authorList>
            <person name="Vanderperre B."/>
            <person name="Lucier J.-F."/>
            <person name="Motard J."/>
            <person name="Tremblay G."/>
            <person name="Vanderperre S."/>
            <person name="Wisztorski M."/>
            <person name="Salzet M."/>
            <person name="Boisvert F.-M."/>
            <person name="Roucou X."/>
        </authorList>
    </citation>
    <scope>NUCLEOTIDE SEQUENCE</scope>
</reference>
<sequence length="67" mass="7809">MQWQQQSYLPALHPQFLLETRRPHPSVQAQWKPQRYPAVPQNQASVRNLPLSTVAPDHQTQHTYLPA</sequence>
<dbReference type="EMBL" id="HF583459">
    <property type="protein sequence ID" value="CCQ42956.1"/>
    <property type="molecule type" value="Genomic_DNA"/>
</dbReference>
<dbReference type="AlphaFoldDB" id="L8E898"/>
<gene>
    <name evidence="1" type="primary">MUC12</name>
</gene>
<proteinExistence type="predicted"/>
<dbReference type="OrthoDB" id="7493297at2759"/>
<accession>L8E898</accession>